<evidence type="ECO:0000256" key="1">
    <source>
        <dbReference type="SAM" id="MobiDB-lite"/>
    </source>
</evidence>
<evidence type="ECO:0000256" key="2">
    <source>
        <dbReference type="SAM" id="SignalP"/>
    </source>
</evidence>
<comment type="caution">
    <text evidence="3">The sequence shown here is derived from an EMBL/GenBank/DDBJ whole genome shotgun (WGS) entry which is preliminary data.</text>
</comment>
<feature type="compositionally biased region" description="Gly residues" evidence="1">
    <location>
        <begin position="87"/>
        <end position="117"/>
    </location>
</feature>
<feature type="compositionally biased region" description="Low complexity" evidence="1">
    <location>
        <begin position="74"/>
        <end position="86"/>
    </location>
</feature>
<keyword evidence="2" id="KW-0732">Signal</keyword>
<dbReference type="EMBL" id="MU865434">
    <property type="protein sequence ID" value="KAK4223232.1"/>
    <property type="molecule type" value="Genomic_DNA"/>
</dbReference>
<keyword evidence="4" id="KW-1185">Reference proteome</keyword>
<gene>
    <name evidence="3" type="ORF">QBC38DRAFT_447556</name>
</gene>
<dbReference type="AlphaFoldDB" id="A0AAN7GNP0"/>
<reference evidence="3" key="1">
    <citation type="journal article" date="2023" name="Mol. Phylogenet. Evol.">
        <title>Genome-scale phylogeny and comparative genomics of the fungal order Sordariales.</title>
        <authorList>
            <person name="Hensen N."/>
            <person name="Bonometti L."/>
            <person name="Westerberg I."/>
            <person name="Brannstrom I.O."/>
            <person name="Guillou S."/>
            <person name="Cros-Aarteil S."/>
            <person name="Calhoun S."/>
            <person name="Haridas S."/>
            <person name="Kuo A."/>
            <person name="Mondo S."/>
            <person name="Pangilinan J."/>
            <person name="Riley R."/>
            <person name="LaButti K."/>
            <person name="Andreopoulos B."/>
            <person name="Lipzen A."/>
            <person name="Chen C."/>
            <person name="Yan M."/>
            <person name="Daum C."/>
            <person name="Ng V."/>
            <person name="Clum A."/>
            <person name="Steindorff A."/>
            <person name="Ohm R.A."/>
            <person name="Martin F."/>
            <person name="Silar P."/>
            <person name="Natvig D.O."/>
            <person name="Lalanne C."/>
            <person name="Gautier V."/>
            <person name="Ament-Velasquez S.L."/>
            <person name="Kruys A."/>
            <person name="Hutchinson M.I."/>
            <person name="Powell A.J."/>
            <person name="Barry K."/>
            <person name="Miller A.N."/>
            <person name="Grigoriev I.V."/>
            <person name="Debuchy R."/>
            <person name="Gladieux P."/>
            <person name="Hiltunen Thoren M."/>
            <person name="Johannesson H."/>
        </authorList>
    </citation>
    <scope>NUCLEOTIDE SEQUENCE</scope>
    <source>
        <strain evidence="3">CBS 990.96</strain>
    </source>
</reference>
<dbReference type="Proteomes" id="UP001301958">
    <property type="component" value="Unassembled WGS sequence"/>
</dbReference>
<evidence type="ECO:0000313" key="4">
    <source>
        <dbReference type="Proteomes" id="UP001301958"/>
    </source>
</evidence>
<name>A0AAN7GNP0_9PEZI</name>
<feature type="chain" id="PRO_5042897407" evidence="2">
    <location>
        <begin position="22"/>
        <end position="155"/>
    </location>
</feature>
<protein>
    <submittedName>
        <fullName evidence="3">Uncharacterized protein</fullName>
    </submittedName>
</protein>
<organism evidence="3 4">
    <name type="scientific">Podospora fimiseda</name>
    <dbReference type="NCBI Taxonomy" id="252190"/>
    <lineage>
        <taxon>Eukaryota</taxon>
        <taxon>Fungi</taxon>
        <taxon>Dikarya</taxon>
        <taxon>Ascomycota</taxon>
        <taxon>Pezizomycotina</taxon>
        <taxon>Sordariomycetes</taxon>
        <taxon>Sordariomycetidae</taxon>
        <taxon>Sordariales</taxon>
        <taxon>Podosporaceae</taxon>
        <taxon>Podospora</taxon>
    </lineage>
</organism>
<feature type="compositionally biased region" description="Polar residues" evidence="1">
    <location>
        <begin position="138"/>
        <end position="155"/>
    </location>
</feature>
<proteinExistence type="predicted"/>
<feature type="compositionally biased region" description="Polar residues" evidence="1">
    <location>
        <begin position="35"/>
        <end position="49"/>
    </location>
</feature>
<feature type="signal peptide" evidence="2">
    <location>
        <begin position="1"/>
        <end position="21"/>
    </location>
</feature>
<accession>A0AAN7GNP0</accession>
<reference evidence="3" key="2">
    <citation type="submission" date="2023-05" db="EMBL/GenBank/DDBJ databases">
        <authorList>
            <consortium name="Lawrence Berkeley National Laboratory"/>
            <person name="Steindorff A."/>
            <person name="Hensen N."/>
            <person name="Bonometti L."/>
            <person name="Westerberg I."/>
            <person name="Brannstrom I.O."/>
            <person name="Guillou S."/>
            <person name="Cros-Aarteil S."/>
            <person name="Calhoun S."/>
            <person name="Haridas S."/>
            <person name="Kuo A."/>
            <person name="Mondo S."/>
            <person name="Pangilinan J."/>
            <person name="Riley R."/>
            <person name="Labutti K."/>
            <person name="Andreopoulos B."/>
            <person name="Lipzen A."/>
            <person name="Chen C."/>
            <person name="Yanf M."/>
            <person name="Daum C."/>
            <person name="Ng V."/>
            <person name="Clum A."/>
            <person name="Ohm R."/>
            <person name="Martin F."/>
            <person name="Silar P."/>
            <person name="Natvig D."/>
            <person name="Lalanne C."/>
            <person name="Gautier V."/>
            <person name="Ament-Velasquez S.L."/>
            <person name="Kruys A."/>
            <person name="Hutchinson M.I."/>
            <person name="Powell A.J."/>
            <person name="Barry K."/>
            <person name="Miller A.N."/>
            <person name="Grigoriev I.V."/>
            <person name="Debuchy R."/>
            <person name="Gladieux P."/>
            <person name="Thoren M.H."/>
            <person name="Johannesson H."/>
        </authorList>
    </citation>
    <scope>NUCLEOTIDE SEQUENCE</scope>
    <source>
        <strain evidence="3">CBS 990.96</strain>
    </source>
</reference>
<feature type="region of interest" description="Disordered" evidence="1">
    <location>
        <begin position="35"/>
        <end position="155"/>
    </location>
</feature>
<sequence>MHIHPTSAAFLLSLGASFTSAVPAQSAENIVSVESAESNSRGFPDNTSYDPPVFDDTNKVFPSFFNDDDDHNWSGNPRGGSNSRGGSRSGGDRGGSTSRGGGSSDRGGSSSRGGCGGSSSPREILPTSIISHALPYGSQPNKCLSSSFPPNSIQQ</sequence>
<evidence type="ECO:0000313" key="3">
    <source>
        <dbReference type="EMBL" id="KAK4223232.1"/>
    </source>
</evidence>